<feature type="domain" description="Amidohydrolase-related" evidence="1">
    <location>
        <begin position="252"/>
        <end position="448"/>
    </location>
</feature>
<dbReference type="AlphaFoldDB" id="A0A450ZTF2"/>
<dbReference type="EMBL" id="CAADFY010000103">
    <property type="protein sequence ID" value="VFK57051.1"/>
    <property type="molecule type" value="Genomic_DNA"/>
</dbReference>
<sequence length="496" mass="55277">MKNKYRNDPEGFRLPIKMDNATNGEYLPEPVPDHIRKAWKTAATWATENSRRLSLNRREFLVSLSGAATCLLAMNRAGAAVGQTGGAFDLPEDAALDHQFAEASLGKKEFIFDIQTHHFDPPDGWTIATPWSEFMRKGFADSACNILPDHQFGHMSCLDARAFVREIFMDSDTDAAVLSFVPTKETSMPLSYAEASATRQIVNAMSGNKRLLLHGRIVPNIEGDLERMDEVVETWDISAWKTYTQYGGNTESGWWLNDDKFGRPFLEKVRASGVKTICCHKGLSLPFPLMGTDNLQYRLSHDVGPAAKEYNDINFIIFHSGYDPNMPEGPFTPGSSQSGVDSLIQSVLDSGLGRGSNVYAELGATWWKVMKEPDQAAHLIGKLLKYLGEDNVLWGTDCIFYGSPQDQIQAFRTFQISEEFQEKFGYPKITDDIRAKVFGLSSAKIYGIAPGSYAQAKPTDPVGLAKATYLDQRDPTFRTYGPKTRREFLSLARGKT</sequence>
<evidence type="ECO:0000313" key="3">
    <source>
        <dbReference type="EMBL" id="VFK62547.1"/>
    </source>
</evidence>
<dbReference type="EMBL" id="CAADFV010000082">
    <property type="protein sequence ID" value="VFK62547.1"/>
    <property type="molecule type" value="Genomic_DNA"/>
</dbReference>
<proteinExistence type="predicted"/>
<dbReference type="PANTHER" id="PTHR42889:SF1">
    <property type="entry name" value="BLR3681 PROTEIN"/>
    <property type="match status" value="1"/>
</dbReference>
<dbReference type="SUPFAM" id="SSF51556">
    <property type="entry name" value="Metallo-dependent hydrolases"/>
    <property type="match status" value="1"/>
</dbReference>
<dbReference type="GO" id="GO:0016787">
    <property type="term" value="F:hydrolase activity"/>
    <property type="evidence" value="ECO:0007669"/>
    <property type="project" value="InterPro"/>
</dbReference>
<gene>
    <name evidence="3" type="ORF">BECKTUN1418E_GA0071001_10824</name>
    <name evidence="2" type="ORF">BECKTUN1418F_GA0071002_11035</name>
</gene>
<protein>
    <recommendedName>
        <fullName evidence="1">Amidohydrolase-related domain-containing protein</fullName>
    </recommendedName>
</protein>
<dbReference type="InterPro" id="IPR032466">
    <property type="entry name" value="Metal_Hydrolase"/>
</dbReference>
<dbReference type="Pfam" id="PF04909">
    <property type="entry name" value="Amidohydro_2"/>
    <property type="match status" value="1"/>
</dbReference>
<name>A0A450ZTF2_9GAMM</name>
<organism evidence="2">
    <name type="scientific">Candidatus Kentrum sp. TUN</name>
    <dbReference type="NCBI Taxonomy" id="2126343"/>
    <lineage>
        <taxon>Bacteria</taxon>
        <taxon>Pseudomonadati</taxon>
        <taxon>Pseudomonadota</taxon>
        <taxon>Gammaproteobacteria</taxon>
        <taxon>Candidatus Kentrum</taxon>
    </lineage>
</organism>
<accession>A0A450ZTF2</accession>
<dbReference type="Gene3D" id="3.20.20.140">
    <property type="entry name" value="Metal-dependent hydrolases"/>
    <property type="match status" value="1"/>
</dbReference>
<evidence type="ECO:0000259" key="1">
    <source>
        <dbReference type="Pfam" id="PF04909"/>
    </source>
</evidence>
<evidence type="ECO:0000313" key="2">
    <source>
        <dbReference type="EMBL" id="VFK57051.1"/>
    </source>
</evidence>
<reference evidence="2" key="1">
    <citation type="submission" date="2019-02" db="EMBL/GenBank/DDBJ databases">
        <authorList>
            <person name="Gruber-Vodicka R. H."/>
            <person name="Seah K. B. B."/>
        </authorList>
    </citation>
    <scope>NUCLEOTIDE SEQUENCE</scope>
    <source>
        <strain evidence="3">BECK_BY2</strain>
        <strain evidence="2">BECK_BY3</strain>
    </source>
</reference>
<dbReference type="PANTHER" id="PTHR42889">
    <property type="entry name" value="BLR3681 PROTEIN"/>
    <property type="match status" value="1"/>
</dbReference>
<dbReference type="InterPro" id="IPR006680">
    <property type="entry name" value="Amidohydro-rel"/>
</dbReference>